<evidence type="ECO:0000256" key="7">
    <source>
        <dbReference type="RuleBase" id="RU003435"/>
    </source>
</evidence>
<evidence type="ECO:0000256" key="4">
    <source>
        <dbReference type="ARBA" id="ARBA00022801"/>
    </source>
</evidence>
<dbReference type="Gene3D" id="3.40.390.10">
    <property type="entry name" value="Collagenase (Catalytic Domain)"/>
    <property type="match status" value="1"/>
</dbReference>
<keyword evidence="5 7" id="KW-0862">Zinc</keyword>
<dbReference type="GO" id="GO:0005829">
    <property type="term" value="C:cytosol"/>
    <property type="evidence" value="ECO:0007669"/>
    <property type="project" value="UniProtKB-ARBA"/>
</dbReference>
<evidence type="ECO:0000259" key="8">
    <source>
        <dbReference type="Pfam" id="PF01432"/>
    </source>
</evidence>
<evidence type="ECO:0000256" key="3">
    <source>
        <dbReference type="ARBA" id="ARBA00022723"/>
    </source>
</evidence>
<dbReference type="GO" id="GO:0006508">
    <property type="term" value="P:proteolysis"/>
    <property type="evidence" value="ECO:0007669"/>
    <property type="project" value="UniProtKB-KW"/>
</dbReference>
<dbReference type="FunFam" id="3.40.390.10:FF:000009">
    <property type="entry name" value="Oligopeptidase A"/>
    <property type="match status" value="1"/>
</dbReference>
<name>A0A329QWA8_9ACTN</name>
<dbReference type="CDD" id="cd06456">
    <property type="entry name" value="M3A_DCP"/>
    <property type="match status" value="1"/>
</dbReference>
<dbReference type="OrthoDB" id="9773538at2"/>
<accession>A0A329QWA8</accession>
<dbReference type="InterPro" id="IPR001567">
    <property type="entry name" value="Pept_M3A_M3B_dom"/>
</dbReference>
<keyword evidence="4 7" id="KW-0378">Hydrolase</keyword>
<organism evidence="9 10">
    <name type="scientific">Phytoactinopolyspora halophila</name>
    <dbReference type="NCBI Taxonomy" id="1981511"/>
    <lineage>
        <taxon>Bacteria</taxon>
        <taxon>Bacillati</taxon>
        <taxon>Actinomycetota</taxon>
        <taxon>Actinomycetes</taxon>
        <taxon>Jiangellales</taxon>
        <taxon>Jiangellaceae</taxon>
        <taxon>Phytoactinopolyspora</taxon>
    </lineage>
</organism>
<dbReference type="InterPro" id="IPR024077">
    <property type="entry name" value="Neurolysin/TOP_dom2"/>
</dbReference>
<evidence type="ECO:0000256" key="2">
    <source>
        <dbReference type="ARBA" id="ARBA00022670"/>
    </source>
</evidence>
<dbReference type="GO" id="GO:0046872">
    <property type="term" value="F:metal ion binding"/>
    <property type="evidence" value="ECO:0007669"/>
    <property type="project" value="UniProtKB-UniRule"/>
</dbReference>
<proteinExistence type="inferred from homology"/>
<dbReference type="SUPFAM" id="SSF55486">
    <property type="entry name" value="Metalloproteases ('zincins'), catalytic domain"/>
    <property type="match status" value="1"/>
</dbReference>
<dbReference type="GO" id="GO:0004180">
    <property type="term" value="F:carboxypeptidase activity"/>
    <property type="evidence" value="ECO:0007669"/>
    <property type="project" value="TreeGrafter"/>
</dbReference>
<sequence length="702" mass="78490">MRRAKGVVGAAHRKLEEIFVTTDNPFFTPSELPYQLPDFERIDAAHYRPAFEQGMADQRAEIRAITANPEPPTFENTIVALERSGQLLERVSLAFFNQTAADADETVQEIEAEISPKLSAHHDAIMLDPDLFARIKAVHDAGEELDPESQRLLERTHLEFTRAGAGLEPGQQARLKEINEELSSLSTTFQQKLMADTNESAVVVDDVEQLDGLSGDAIAAAAQTARERGHDGAYVITLNLPTAQPALHSLTSRELRERIHTASISRGNKGDEHDTTGIVARMARLRAERAALLGYSSHACYALEDSTAGSPAAVYELLSELIPAAIANAHAEAAELQKALDADTPTGKSVELRAWDWSFYSERVRRSTYDVDEAELRPYFELERVLHDGVFHAAHRLYGIDIVERTDLVGYHPDVRVFEVFDADGTPLGLFLGDFYTRASKRGGAWMDLLVKQSSLMGTKPVVVNNLNITKVPDGEPTLLAFHEVKTLFHEFGHALHGLFSEVRYPTFSAPEVRRDFVEFPSQVNEMWATWPDVLANYARHHQTGEPLPQETVQRIVDSQIWDQGFKTTEYLAASLLDLAWHEISPDTEIGDVLTFEAAALERAGVALEAIPPRYRTSYFAHIFAGGYSAGYYSYIWSEVLDADTVEWFRENGGLTRENGDHFRRTLLARGGSTEEMAAYREFRGRDPRIEPLLQRRGLDRT</sequence>
<keyword evidence="3 7" id="KW-0479">Metal-binding</keyword>
<keyword evidence="2 7" id="KW-0645">Protease</keyword>
<dbReference type="Gene3D" id="1.10.1370.40">
    <property type="match status" value="1"/>
</dbReference>
<dbReference type="Proteomes" id="UP000250462">
    <property type="component" value="Unassembled WGS sequence"/>
</dbReference>
<gene>
    <name evidence="9" type="ORF">DPM12_08005</name>
</gene>
<dbReference type="PANTHER" id="PTHR43660">
    <property type="entry name" value="DIPEPTIDYL CARBOXYPEPTIDASE"/>
    <property type="match status" value="1"/>
</dbReference>
<dbReference type="AlphaFoldDB" id="A0A329QWA8"/>
<dbReference type="EMBL" id="QMIG01000005">
    <property type="protein sequence ID" value="RAW15592.1"/>
    <property type="molecule type" value="Genomic_DNA"/>
</dbReference>
<evidence type="ECO:0000256" key="1">
    <source>
        <dbReference type="ARBA" id="ARBA00006040"/>
    </source>
</evidence>
<evidence type="ECO:0000313" key="9">
    <source>
        <dbReference type="EMBL" id="RAW15592.1"/>
    </source>
</evidence>
<comment type="similarity">
    <text evidence="1 7">Belongs to the peptidase M3 family.</text>
</comment>
<comment type="caution">
    <text evidence="9">The sequence shown here is derived from an EMBL/GenBank/DDBJ whole genome shotgun (WGS) entry which is preliminary data.</text>
</comment>
<comment type="cofactor">
    <cofactor evidence="7">
        <name>Zn(2+)</name>
        <dbReference type="ChEBI" id="CHEBI:29105"/>
    </cofactor>
    <text evidence="7">Binds 1 zinc ion.</text>
</comment>
<evidence type="ECO:0000256" key="5">
    <source>
        <dbReference type="ARBA" id="ARBA00022833"/>
    </source>
</evidence>
<dbReference type="Pfam" id="PF01432">
    <property type="entry name" value="Peptidase_M3"/>
    <property type="match status" value="1"/>
</dbReference>
<dbReference type="Gene3D" id="1.10.1370.10">
    <property type="entry name" value="Neurolysin, domain 3"/>
    <property type="match status" value="1"/>
</dbReference>
<dbReference type="PANTHER" id="PTHR43660:SF1">
    <property type="entry name" value="DIPEPTIDYL CARBOXYPEPTIDASE"/>
    <property type="match status" value="1"/>
</dbReference>
<feature type="domain" description="Peptidase M3A/M3B catalytic" evidence="8">
    <location>
        <begin position="248"/>
        <end position="698"/>
    </location>
</feature>
<protein>
    <submittedName>
        <fullName evidence="9">M3 family peptidase</fullName>
    </submittedName>
</protein>
<keyword evidence="10" id="KW-1185">Reference proteome</keyword>
<evidence type="ECO:0000256" key="6">
    <source>
        <dbReference type="ARBA" id="ARBA00023049"/>
    </source>
</evidence>
<dbReference type="GO" id="GO:0004222">
    <property type="term" value="F:metalloendopeptidase activity"/>
    <property type="evidence" value="ECO:0007669"/>
    <property type="project" value="InterPro"/>
</dbReference>
<dbReference type="InterPro" id="IPR045090">
    <property type="entry name" value="Pept_M3A_M3B"/>
</dbReference>
<dbReference type="InterPro" id="IPR024079">
    <property type="entry name" value="MetalloPept_cat_dom_sf"/>
</dbReference>
<evidence type="ECO:0000313" key="10">
    <source>
        <dbReference type="Proteomes" id="UP000250462"/>
    </source>
</evidence>
<reference evidence="9 10" key="1">
    <citation type="submission" date="2018-06" db="EMBL/GenBank/DDBJ databases">
        <title>Phytoactinopolyspora halophila sp. nov., a novel halophilic actinomycete isolated from a saline soil in China.</title>
        <authorList>
            <person name="Tang S.-K."/>
        </authorList>
    </citation>
    <scope>NUCLEOTIDE SEQUENCE [LARGE SCALE GENOMIC DNA]</scope>
    <source>
        <strain evidence="9 10">YIM 96934</strain>
    </source>
</reference>
<dbReference type="InterPro" id="IPR034005">
    <property type="entry name" value="M3A_DCP"/>
</dbReference>
<keyword evidence="6 7" id="KW-0482">Metalloprotease</keyword>